<organism evidence="3 4">
    <name type="scientific">Phnomibacter ginsenosidimutans</name>
    <dbReference type="NCBI Taxonomy" id="2676868"/>
    <lineage>
        <taxon>Bacteria</taxon>
        <taxon>Pseudomonadati</taxon>
        <taxon>Bacteroidota</taxon>
        <taxon>Chitinophagia</taxon>
        <taxon>Chitinophagales</taxon>
        <taxon>Chitinophagaceae</taxon>
        <taxon>Phnomibacter</taxon>
    </lineage>
</organism>
<proteinExistence type="predicted"/>
<dbReference type="RefSeq" id="WP_157478979.1">
    <property type="nucleotide sequence ID" value="NZ_CP046566.1"/>
</dbReference>
<dbReference type="EMBL" id="CP046566">
    <property type="protein sequence ID" value="QGW28626.1"/>
    <property type="molecule type" value="Genomic_DNA"/>
</dbReference>
<dbReference type="AlphaFoldDB" id="A0A6I6G7E9"/>
<evidence type="ECO:0000259" key="2">
    <source>
        <dbReference type="Pfam" id="PF11127"/>
    </source>
</evidence>
<accession>A0A6I6G7E9</accession>
<keyword evidence="1" id="KW-0472">Membrane</keyword>
<evidence type="ECO:0000256" key="1">
    <source>
        <dbReference type="SAM" id="Phobius"/>
    </source>
</evidence>
<keyword evidence="1" id="KW-0812">Transmembrane</keyword>
<protein>
    <submittedName>
        <fullName evidence="3">DUF2892 domain-containing protein</fullName>
    </submittedName>
</protein>
<evidence type="ECO:0000313" key="3">
    <source>
        <dbReference type="EMBL" id="QGW28626.1"/>
    </source>
</evidence>
<keyword evidence="1" id="KW-1133">Transmembrane helix</keyword>
<dbReference type="Pfam" id="PF11127">
    <property type="entry name" value="YgaP-like_TM"/>
    <property type="match status" value="1"/>
</dbReference>
<gene>
    <name evidence="3" type="ORF">GLV81_11430</name>
</gene>
<dbReference type="Gene3D" id="6.10.140.1340">
    <property type="match status" value="1"/>
</dbReference>
<dbReference type="InterPro" id="IPR021309">
    <property type="entry name" value="YgaP-like_TM"/>
</dbReference>
<sequence>MCRENIVRMVAGIMILMSVSLAVFVHLNWLALTAFVGLNLLQSSFTKFCPLEVILKKAGVKE</sequence>
<dbReference type="KEGG" id="fls:GLV81_11430"/>
<keyword evidence="4" id="KW-1185">Reference proteome</keyword>
<evidence type="ECO:0000313" key="4">
    <source>
        <dbReference type="Proteomes" id="UP000426027"/>
    </source>
</evidence>
<dbReference type="Proteomes" id="UP000426027">
    <property type="component" value="Chromosome"/>
</dbReference>
<feature type="transmembrane region" description="Helical" evidence="1">
    <location>
        <begin position="12"/>
        <end position="38"/>
    </location>
</feature>
<feature type="domain" description="Inner membrane protein YgaP-like transmembrane" evidence="2">
    <location>
        <begin position="4"/>
        <end position="57"/>
    </location>
</feature>
<name>A0A6I6G7E9_9BACT</name>
<reference evidence="3 4" key="1">
    <citation type="submission" date="2019-11" db="EMBL/GenBank/DDBJ databases">
        <authorList>
            <person name="Im W.T."/>
        </authorList>
    </citation>
    <scope>NUCLEOTIDE SEQUENCE [LARGE SCALE GENOMIC DNA]</scope>
    <source>
        <strain evidence="3 4">SB-02</strain>
    </source>
</reference>